<dbReference type="EMBL" id="JOMQ01000011">
    <property type="protein sequence ID" value="OUJ03592.1"/>
    <property type="molecule type" value="Genomic_DNA"/>
</dbReference>
<gene>
    <name evidence="2" type="ORF">HK14_01280</name>
</gene>
<accession>A0A1Z5YWI5</accession>
<dbReference type="Pfam" id="PF09476">
    <property type="entry name" value="Pilus_CpaD"/>
    <property type="match status" value="1"/>
</dbReference>
<evidence type="ECO:0000313" key="3">
    <source>
        <dbReference type="Proteomes" id="UP000196086"/>
    </source>
</evidence>
<evidence type="ECO:0000313" key="2">
    <source>
        <dbReference type="EMBL" id="OUJ03592.1"/>
    </source>
</evidence>
<sequence>MKKTALLALLALCSCEATQSDRVKTLPVALHTEQRTIPLSNTGLFNQTLVQRALAALGHGTEVSVDVEGLTQIQSQQLLPKLLSLGVDPDRVHVAPLTARYPVVPPRMTFSRTQAVLQNCSNVIRPGWLGDVTPSIENVGRCVQNNNLAQMLADPSDLYRSPAFHASPAERAALGVRRLNLGQESALPAYTLGTGLSGSNSMGGMTGGTTSETQTQGNVAAP</sequence>
<dbReference type="AlphaFoldDB" id="A0A1Z5YWI5"/>
<evidence type="ECO:0000256" key="1">
    <source>
        <dbReference type="SAM" id="MobiDB-lite"/>
    </source>
</evidence>
<proteinExistence type="predicted"/>
<comment type="caution">
    <text evidence="2">The sequence shown here is derived from an EMBL/GenBank/DDBJ whole genome shotgun (WGS) entry which is preliminary data.</text>
</comment>
<dbReference type="PROSITE" id="PS51257">
    <property type="entry name" value="PROKAR_LIPOPROTEIN"/>
    <property type="match status" value="1"/>
</dbReference>
<dbReference type="RefSeq" id="WP_086650603.1">
    <property type="nucleotide sequence ID" value="NZ_JOMQ01000011.1"/>
</dbReference>
<evidence type="ECO:0008006" key="4">
    <source>
        <dbReference type="Google" id="ProtNLM"/>
    </source>
</evidence>
<reference evidence="2 3" key="1">
    <citation type="submission" date="2014-06" db="EMBL/GenBank/DDBJ databases">
        <authorList>
            <person name="Ju J."/>
            <person name="Zhang J."/>
        </authorList>
    </citation>
    <scope>NUCLEOTIDE SEQUENCE [LARGE SCALE GENOMIC DNA]</scope>
    <source>
        <strain evidence="2 3">DsW_47</strain>
    </source>
</reference>
<dbReference type="Proteomes" id="UP000196086">
    <property type="component" value="Unassembled WGS sequence"/>
</dbReference>
<dbReference type="InterPro" id="IPR019027">
    <property type="entry name" value="Pilus_biogenesis_CpaD-related"/>
</dbReference>
<name>A0A1Z5YWI5_9PROT</name>
<feature type="region of interest" description="Disordered" evidence="1">
    <location>
        <begin position="201"/>
        <end position="222"/>
    </location>
</feature>
<organism evidence="2 3">
    <name type="scientific">Acetobacter cibinongensis</name>
    <dbReference type="NCBI Taxonomy" id="146475"/>
    <lineage>
        <taxon>Bacteria</taxon>
        <taxon>Pseudomonadati</taxon>
        <taxon>Pseudomonadota</taxon>
        <taxon>Alphaproteobacteria</taxon>
        <taxon>Acetobacterales</taxon>
        <taxon>Acetobacteraceae</taxon>
        <taxon>Acetobacter</taxon>
    </lineage>
</organism>
<protein>
    <recommendedName>
        <fullName evidence="4">Pilus assembly protein CpaD</fullName>
    </recommendedName>
</protein>